<dbReference type="PANTHER" id="PTHR43790:SF9">
    <property type="entry name" value="GALACTOFURANOSE TRANSPORTER ATP-BINDING PROTEIN YTFR"/>
    <property type="match status" value="1"/>
</dbReference>
<keyword evidence="1" id="KW-0813">Transport</keyword>
<evidence type="ECO:0000256" key="4">
    <source>
        <dbReference type="ARBA" id="ARBA00022840"/>
    </source>
</evidence>
<keyword evidence="4" id="KW-0067">ATP-binding</keyword>
<protein>
    <recommendedName>
        <fullName evidence="5">ABC transporter domain-containing protein</fullName>
    </recommendedName>
</protein>
<evidence type="ECO:0000313" key="6">
    <source>
        <dbReference type="EMBL" id="ENZ08015.1"/>
    </source>
</evidence>
<dbReference type="EMBL" id="AGYR01000064">
    <property type="protein sequence ID" value="ENZ08015.1"/>
    <property type="molecule type" value="Genomic_DNA"/>
</dbReference>
<keyword evidence="3" id="KW-0547">Nucleotide-binding</keyword>
<feature type="domain" description="ABC transporter" evidence="5">
    <location>
        <begin position="41"/>
        <end position="192"/>
    </location>
</feature>
<keyword evidence="2" id="KW-0677">Repeat</keyword>
<dbReference type="Proteomes" id="UP000013085">
    <property type="component" value="Unassembled WGS sequence"/>
</dbReference>
<dbReference type="InterPro" id="IPR003439">
    <property type="entry name" value="ABC_transporter-like_ATP-bd"/>
</dbReference>
<proteinExistence type="predicted"/>
<gene>
    <name evidence="6" type="ORF">HMPREF1090_05008</name>
</gene>
<comment type="caution">
    <text evidence="6">The sequence shown here is derived from an EMBL/GenBank/DDBJ whole genome shotgun (WGS) entry which is preliminary data.</text>
</comment>
<reference evidence="6 7" key="1">
    <citation type="submission" date="2013-01" db="EMBL/GenBank/DDBJ databases">
        <title>The Genome Sequence of Clostridium clostridioforme 90A8.</title>
        <authorList>
            <consortium name="The Broad Institute Genome Sequencing Platform"/>
            <person name="Earl A."/>
            <person name="Ward D."/>
            <person name="Feldgarden M."/>
            <person name="Gevers D."/>
            <person name="Courvalin P."/>
            <person name="Lambert T."/>
            <person name="Walker B."/>
            <person name="Young S.K."/>
            <person name="Zeng Q."/>
            <person name="Gargeya S."/>
            <person name="Fitzgerald M."/>
            <person name="Haas B."/>
            <person name="Abouelleil A."/>
            <person name="Alvarado L."/>
            <person name="Arachchi H.M."/>
            <person name="Berlin A.M."/>
            <person name="Chapman S.B."/>
            <person name="Dewar J."/>
            <person name="Goldberg J."/>
            <person name="Griggs A."/>
            <person name="Gujja S."/>
            <person name="Hansen M."/>
            <person name="Howarth C."/>
            <person name="Imamovic A."/>
            <person name="Larimer J."/>
            <person name="McCowan C."/>
            <person name="Murphy C."/>
            <person name="Neiman D."/>
            <person name="Pearson M."/>
            <person name="Priest M."/>
            <person name="Roberts A."/>
            <person name="Saif S."/>
            <person name="Shea T."/>
            <person name="Sisk P."/>
            <person name="Sykes S."/>
            <person name="Wortman J."/>
            <person name="Nusbaum C."/>
            <person name="Birren B."/>
        </authorList>
    </citation>
    <scope>NUCLEOTIDE SEQUENCE [LARGE SCALE GENOMIC DNA]</scope>
    <source>
        <strain evidence="6 7">90A8</strain>
    </source>
</reference>
<name>A0A0E2HGR2_9FIRM</name>
<dbReference type="GO" id="GO:0005524">
    <property type="term" value="F:ATP binding"/>
    <property type="evidence" value="ECO:0007669"/>
    <property type="project" value="UniProtKB-KW"/>
</dbReference>
<dbReference type="AlphaFoldDB" id="A0A0E2HGR2"/>
<dbReference type="Gene3D" id="3.40.50.300">
    <property type="entry name" value="P-loop containing nucleotide triphosphate hydrolases"/>
    <property type="match status" value="1"/>
</dbReference>
<organism evidence="6 7">
    <name type="scientific">[Clostridium] clostridioforme 90A8</name>
    <dbReference type="NCBI Taxonomy" id="999408"/>
    <lineage>
        <taxon>Bacteria</taxon>
        <taxon>Bacillati</taxon>
        <taxon>Bacillota</taxon>
        <taxon>Clostridia</taxon>
        <taxon>Lachnospirales</taxon>
        <taxon>Lachnospiraceae</taxon>
        <taxon>Enterocloster</taxon>
    </lineage>
</organism>
<dbReference type="SUPFAM" id="SSF52540">
    <property type="entry name" value="P-loop containing nucleoside triphosphate hydrolases"/>
    <property type="match status" value="1"/>
</dbReference>
<dbReference type="GO" id="GO:0016887">
    <property type="term" value="F:ATP hydrolysis activity"/>
    <property type="evidence" value="ECO:0007669"/>
    <property type="project" value="InterPro"/>
</dbReference>
<dbReference type="Pfam" id="PF00005">
    <property type="entry name" value="ABC_tran"/>
    <property type="match status" value="1"/>
</dbReference>
<evidence type="ECO:0000256" key="3">
    <source>
        <dbReference type="ARBA" id="ARBA00022741"/>
    </source>
</evidence>
<dbReference type="InterPro" id="IPR027417">
    <property type="entry name" value="P-loop_NTPase"/>
</dbReference>
<evidence type="ECO:0000256" key="1">
    <source>
        <dbReference type="ARBA" id="ARBA00022448"/>
    </source>
</evidence>
<dbReference type="HOGENOM" id="CLU_1123031_0_0_9"/>
<accession>A0A0E2HGR2</accession>
<evidence type="ECO:0000256" key="2">
    <source>
        <dbReference type="ARBA" id="ARBA00022737"/>
    </source>
</evidence>
<dbReference type="InterPro" id="IPR050107">
    <property type="entry name" value="ABC_carbohydrate_import_ATPase"/>
</dbReference>
<sequence>MIDRIIIGENRKAGREITRSQAEPGGRAVLLSVREVRARELRDVSFHVCPGEVVGFIHPEDTYCREIVRLLSGELKVESGSAWLAGRQVELAGGRKNMVRRGFGYIEDYKKSLFPKLDVAENLTIAGLEYFAPGVGVREKLEQAVACDYLTLLDIREEDLKRPIETLSHRCQLNVALYKWIIAKARLIVIDNLFSGTDILMRNSVREFLEFAKSRGIGVVYCSPNERELASVCDRLYELAEGKVSCR</sequence>
<dbReference type="PATRIC" id="fig|999408.3.peg.5392"/>
<evidence type="ECO:0000259" key="5">
    <source>
        <dbReference type="Pfam" id="PF00005"/>
    </source>
</evidence>
<evidence type="ECO:0000313" key="7">
    <source>
        <dbReference type="Proteomes" id="UP000013085"/>
    </source>
</evidence>
<dbReference type="PANTHER" id="PTHR43790">
    <property type="entry name" value="CARBOHYDRATE TRANSPORT ATP-BINDING PROTEIN MG119-RELATED"/>
    <property type="match status" value="1"/>
</dbReference>